<name>A0A4V2YK66_9PSEU</name>
<protein>
    <submittedName>
        <fullName evidence="1">Uncharacterized protein</fullName>
    </submittedName>
</protein>
<evidence type="ECO:0000313" key="1">
    <source>
        <dbReference type="EMBL" id="TDD41467.1"/>
    </source>
</evidence>
<dbReference type="EMBL" id="SMKW01000058">
    <property type="protein sequence ID" value="TDD41467.1"/>
    <property type="molecule type" value="Genomic_DNA"/>
</dbReference>
<keyword evidence="2" id="KW-1185">Reference proteome</keyword>
<reference evidence="1 2" key="1">
    <citation type="submission" date="2019-03" db="EMBL/GenBank/DDBJ databases">
        <title>Draft genome sequences of novel Actinobacteria.</title>
        <authorList>
            <person name="Sahin N."/>
            <person name="Ay H."/>
            <person name="Saygin H."/>
        </authorList>
    </citation>
    <scope>NUCLEOTIDE SEQUENCE [LARGE SCALE GENOMIC DNA]</scope>
    <source>
        <strain evidence="1 2">7K502</strain>
    </source>
</reference>
<sequence length="65" mass="7020">MSGLAVVGDPASRGDLGAVALEGLRGRLARRGIKVSLASLSYWQQGRSRPERADSLRALRAIEWD</sequence>
<dbReference type="OrthoDB" id="3690688at2"/>
<dbReference type="Proteomes" id="UP000294947">
    <property type="component" value="Unassembled WGS sequence"/>
</dbReference>
<comment type="caution">
    <text evidence="1">The sequence shown here is derived from an EMBL/GenBank/DDBJ whole genome shotgun (WGS) entry which is preliminary data.</text>
</comment>
<proteinExistence type="predicted"/>
<evidence type="ECO:0000313" key="2">
    <source>
        <dbReference type="Proteomes" id="UP000294947"/>
    </source>
</evidence>
<accession>A0A4V2YK66</accession>
<dbReference type="RefSeq" id="WP_132492143.1">
    <property type="nucleotide sequence ID" value="NZ_SMKW01000058.1"/>
</dbReference>
<dbReference type="AlphaFoldDB" id="A0A4V2YK66"/>
<organism evidence="1 2">
    <name type="scientific">Saccharopolyspora elongata</name>
    <dbReference type="NCBI Taxonomy" id="2530387"/>
    <lineage>
        <taxon>Bacteria</taxon>
        <taxon>Bacillati</taxon>
        <taxon>Actinomycetota</taxon>
        <taxon>Actinomycetes</taxon>
        <taxon>Pseudonocardiales</taxon>
        <taxon>Pseudonocardiaceae</taxon>
        <taxon>Saccharopolyspora</taxon>
    </lineage>
</organism>
<gene>
    <name evidence="1" type="ORF">E1288_32630</name>
</gene>